<accession>A0A7C4QPR7</accession>
<keyword evidence="1" id="KW-1133">Transmembrane helix</keyword>
<keyword evidence="1" id="KW-0812">Transmembrane</keyword>
<comment type="caution">
    <text evidence="2">The sequence shown here is derived from an EMBL/GenBank/DDBJ whole genome shotgun (WGS) entry which is preliminary data.</text>
</comment>
<reference evidence="2" key="1">
    <citation type="journal article" date="2020" name="mSystems">
        <title>Genome- and Community-Level Interaction Insights into Carbon Utilization and Element Cycling Functions of Hydrothermarchaeota in Hydrothermal Sediment.</title>
        <authorList>
            <person name="Zhou Z."/>
            <person name="Liu Y."/>
            <person name="Xu W."/>
            <person name="Pan J."/>
            <person name="Luo Z.H."/>
            <person name="Li M."/>
        </authorList>
    </citation>
    <scope>NUCLEOTIDE SEQUENCE [LARGE SCALE GENOMIC DNA]</scope>
    <source>
        <strain evidence="2">SpSt-508</strain>
    </source>
</reference>
<dbReference type="PANTHER" id="PTHR34351:SF1">
    <property type="entry name" value="SLR1927 PROTEIN"/>
    <property type="match status" value="1"/>
</dbReference>
<dbReference type="PANTHER" id="PTHR34351">
    <property type="entry name" value="SLR1927 PROTEIN-RELATED"/>
    <property type="match status" value="1"/>
</dbReference>
<evidence type="ECO:0000313" key="2">
    <source>
        <dbReference type="EMBL" id="HGT38388.1"/>
    </source>
</evidence>
<feature type="transmembrane region" description="Helical" evidence="1">
    <location>
        <begin position="63"/>
        <end position="85"/>
    </location>
</feature>
<protein>
    <submittedName>
        <fullName evidence="2">DUF58 domain-containing protein</fullName>
    </submittedName>
</protein>
<dbReference type="AlphaFoldDB" id="A0A7C4QPR7"/>
<organism evidence="2">
    <name type="scientific">Schlesneria paludicola</name>
    <dbReference type="NCBI Taxonomy" id="360056"/>
    <lineage>
        <taxon>Bacteria</taxon>
        <taxon>Pseudomonadati</taxon>
        <taxon>Planctomycetota</taxon>
        <taxon>Planctomycetia</taxon>
        <taxon>Planctomycetales</taxon>
        <taxon>Planctomycetaceae</taxon>
        <taxon>Schlesneria</taxon>
    </lineage>
</organism>
<dbReference type="EMBL" id="DSVQ01000007">
    <property type="protein sequence ID" value="HGT38388.1"/>
    <property type="molecule type" value="Genomic_DNA"/>
</dbReference>
<feature type="transmembrane region" description="Helical" evidence="1">
    <location>
        <begin position="91"/>
        <end position="111"/>
    </location>
</feature>
<proteinExistence type="predicted"/>
<name>A0A7C4QPR7_9PLAN</name>
<keyword evidence="1" id="KW-0472">Membrane</keyword>
<gene>
    <name evidence="2" type="ORF">ENS64_03880</name>
</gene>
<sequence length="455" mass="50487">MCASSLVDVWRIGESMSAPRGYSLGWSSWRTVPRSWLARLHFVLHHDFCPGANRWVYWMKHPFWLVLAAAVTAVLCGVFVSPVVLILGATLLGLLLVGVFWPLLAVGGLTVRLRFRQSRCREGEPVEVELEVTNRWPWPAWGLRLSQGFRWGDKDQSGLTVAGVSGWSTDTIDAVFTPPCRGIYPRHPPWVETAFPFGLYSARKPLAEWNTLVVWPASTTLHTLPDAAEIEAREDHTSDRRAGDVGDVLGTRWFRQGDSLRRVHWAQSARQGRLIVCERQQPVSCAMRLVLDLDPRSHGGEGSEASLERLLRTAASIIESMHAQHAVVECVVGRTCHVVRSPASDLKRCLDALAAIPAEGLADCAEHGGCCAAGLRHRALSEYVLTTAKGFAALRHRRHWSANHHFIVVGAAATPMPDGCRDHEHCGCRPWLELSAADDVLTALPRRWERACRVA</sequence>
<evidence type="ECO:0000256" key="1">
    <source>
        <dbReference type="SAM" id="Phobius"/>
    </source>
</evidence>